<dbReference type="Proteomes" id="UP001234178">
    <property type="component" value="Unassembled WGS sequence"/>
</dbReference>
<keyword evidence="3" id="KW-1185">Reference proteome</keyword>
<accession>A0ABQ9YXW7</accession>
<comment type="caution">
    <text evidence="2">The sequence shown here is derived from an EMBL/GenBank/DDBJ whole genome shotgun (WGS) entry which is preliminary data.</text>
</comment>
<sequence>MLHKPTEELTESSNGRHRETTLRAEAQKVLNKLKIRSSEFDYQSKNIKLESSLNLIFRPT</sequence>
<proteinExistence type="predicted"/>
<name>A0ABQ9YXW7_9CRUS</name>
<evidence type="ECO:0000313" key="3">
    <source>
        <dbReference type="Proteomes" id="UP001234178"/>
    </source>
</evidence>
<organism evidence="2 3">
    <name type="scientific">Daphnia magna</name>
    <dbReference type="NCBI Taxonomy" id="35525"/>
    <lineage>
        <taxon>Eukaryota</taxon>
        <taxon>Metazoa</taxon>
        <taxon>Ecdysozoa</taxon>
        <taxon>Arthropoda</taxon>
        <taxon>Crustacea</taxon>
        <taxon>Branchiopoda</taxon>
        <taxon>Diplostraca</taxon>
        <taxon>Cladocera</taxon>
        <taxon>Anomopoda</taxon>
        <taxon>Daphniidae</taxon>
        <taxon>Daphnia</taxon>
    </lineage>
</organism>
<feature type="region of interest" description="Disordered" evidence="1">
    <location>
        <begin position="1"/>
        <end position="22"/>
    </location>
</feature>
<protein>
    <submittedName>
        <fullName evidence="2">Uncharacterized protein</fullName>
    </submittedName>
</protein>
<dbReference type="EMBL" id="JAOYFB010000001">
    <property type="protein sequence ID" value="KAK4005502.1"/>
    <property type="molecule type" value="Genomic_DNA"/>
</dbReference>
<reference evidence="2 3" key="1">
    <citation type="journal article" date="2023" name="Nucleic Acids Res.">
        <title>The hologenome of Daphnia magna reveals possible DNA methylation and microbiome-mediated evolution of the host genome.</title>
        <authorList>
            <person name="Chaturvedi A."/>
            <person name="Li X."/>
            <person name="Dhandapani V."/>
            <person name="Marshall H."/>
            <person name="Kissane S."/>
            <person name="Cuenca-Cambronero M."/>
            <person name="Asole G."/>
            <person name="Calvet F."/>
            <person name="Ruiz-Romero M."/>
            <person name="Marangio P."/>
            <person name="Guigo R."/>
            <person name="Rago D."/>
            <person name="Mirbahai L."/>
            <person name="Eastwood N."/>
            <person name="Colbourne J.K."/>
            <person name="Zhou J."/>
            <person name="Mallon E."/>
            <person name="Orsini L."/>
        </authorList>
    </citation>
    <scope>NUCLEOTIDE SEQUENCE [LARGE SCALE GENOMIC DNA]</scope>
    <source>
        <strain evidence="2">LRV0_1</strain>
    </source>
</reference>
<evidence type="ECO:0000313" key="2">
    <source>
        <dbReference type="EMBL" id="KAK4005502.1"/>
    </source>
</evidence>
<gene>
    <name evidence="2" type="ORF">OUZ56_007210</name>
</gene>
<evidence type="ECO:0000256" key="1">
    <source>
        <dbReference type="SAM" id="MobiDB-lite"/>
    </source>
</evidence>